<evidence type="ECO:0000313" key="1">
    <source>
        <dbReference type="EMBL" id="JAE30535.1"/>
    </source>
</evidence>
<dbReference type="EMBL" id="GBRH01167361">
    <property type="protein sequence ID" value="JAE30535.1"/>
    <property type="molecule type" value="Transcribed_RNA"/>
</dbReference>
<accession>A0A0A9GZW1</accession>
<name>A0A0A9GZW1_ARUDO</name>
<protein>
    <submittedName>
        <fullName evidence="1">Uncharacterized protein</fullName>
    </submittedName>
</protein>
<sequence length="111" mass="13294">MGSLIWSLTDSHNHYFSFGEKRQHFIFLLWKTTREDMELTKKDGSLLEDYWRSKSLEFWLFRKAQIVEHIYIYWPVSGNHHHKLLGNNSIEMEEKEMASNSANKMLLQKCG</sequence>
<proteinExistence type="predicted"/>
<dbReference type="AlphaFoldDB" id="A0A0A9GZW1"/>
<reference evidence="1" key="2">
    <citation type="journal article" date="2015" name="Data Brief">
        <title>Shoot transcriptome of the giant reed, Arundo donax.</title>
        <authorList>
            <person name="Barrero R.A."/>
            <person name="Guerrero F.D."/>
            <person name="Moolhuijzen P."/>
            <person name="Goolsby J.A."/>
            <person name="Tidwell J."/>
            <person name="Bellgard S.E."/>
            <person name="Bellgard M.I."/>
        </authorList>
    </citation>
    <scope>NUCLEOTIDE SEQUENCE</scope>
    <source>
        <tissue evidence="1">Shoot tissue taken approximately 20 cm above the soil surface</tissue>
    </source>
</reference>
<organism evidence="1">
    <name type="scientific">Arundo donax</name>
    <name type="common">Giant reed</name>
    <name type="synonym">Donax arundinaceus</name>
    <dbReference type="NCBI Taxonomy" id="35708"/>
    <lineage>
        <taxon>Eukaryota</taxon>
        <taxon>Viridiplantae</taxon>
        <taxon>Streptophyta</taxon>
        <taxon>Embryophyta</taxon>
        <taxon>Tracheophyta</taxon>
        <taxon>Spermatophyta</taxon>
        <taxon>Magnoliopsida</taxon>
        <taxon>Liliopsida</taxon>
        <taxon>Poales</taxon>
        <taxon>Poaceae</taxon>
        <taxon>PACMAD clade</taxon>
        <taxon>Arundinoideae</taxon>
        <taxon>Arundineae</taxon>
        <taxon>Arundo</taxon>
    </lineage>
</organism>
<reference evidence="1" key="1">
    <citation type="submission" date="2014-09" db="EMBL/GenBank/DDBJ databases">
        <authorList>
            <person name="Magalhaes I.L.F."/>
            <person name="Oliveira U."/>
            <person name="Santos F.R."/>
            <person name="Vidigal T.H.D.A."/>
            <person name="Brescovit A.D."/>
            <person name="Santos A.J."/>
        </authorList>
    </citation>
    <scope>NUCLEOTIDE SEQUENCE</scope>
    <source>
        <tissue evidence="1">Shoot tissue taken approximately 20 cm above the soil surface</tissue>
    </source>
</reference>